<evidence type="ECO:0000313" key="3">
    <source>
        <dbReference type="Proteomes" id="UP000192247"/>
    </source>
</evidence>
<dbReference type="EMBL" id="MNPL01003286">
    <property type="protein sequence ID" value="OQR77643.1"/>
    <property type="molecule type" value="Genomic_DNA"/>
</dbReference>
<feature type="compositionally biased region" description="Polar residues" evidence="1">
    <location>
        <begin position="130"/>
        <end position="142"/>
    </location>
</feature>
<proteinExistence type="predicted"/>
<dbReference type="InParanoid" id="A0A1V9XW52"/>
<evidence type="ECO:0000256" key="1">
    <source>
        <dbReference type="SAM" id="MobiDB-lite"/>
    </source>
</evidence>
<evidence type="ECO:0000313" key="2">
    <source>
        <dbReference type="EMBL" id="OQR77643.1"/>
    </source>
</evidence>
<feature type="region of interest" description="Disordered" evidence="1">
    <location>
        <begin position="404"/>
        <end position="463"/>
    </location>
</feature>
<dbReference type="AlphaFoldDB" id="A0A1V9XW52"/>
<feature type="compositionally biased region" description="Polar residues" evidence="1">
    <location>
        <begin position="410"/>
        <end position="452"/>
    </location>
</feature>
<feature type="region of interest" description="Disordered" evidence="1">
    <location>
        <begin position="94"/>
        <end position="143"/>
    </location>
</feature>
<feature type="region of interest" description="Disordered" evidence="1">
    <location>
        <begin position="371"/>
        <end position="392"/>
    </location>
</feature>
<name>A0A1V9XW52_9ACAR</name>
<feature type="non-terminal residue" evidence="2">
    <location>
        <position position="1"/>
    </location>
</feature>
<sequence length="723" mass="76210">WERAFEASGKKQTPDLLCLDASSTIDADSGELKLSFAYYSPSSGPSAIPKTPLEVDPFDTSFISPVDTSSVIKADEDDPFDTKKIDQGIEELTQKRMSLSDGVNPFGGASSGSGLQDDPNPIIRPPSRPTAGSSLFSSTECSPINIPDDVQNFFKNASRRSSTNPFDPPALAASQLLSTEDTIRTGAALLQAIASEFADKDDDDLFHQTLSSRTSLPPPSPMNPLSEPDTRTDQAIPKRTDISALAGAKASNVDSSPNSTIRNPTNALIAVTSAFNPTTASVDPFTGQMVEGLSGEVPVIPLAPSVAPAPPKAGGSNAPVDAFQLAFGKKSIDLDDVPPQAQAELPPHEVPQALQSVKDSFDPFKGVQKGLELPSTNVPGPVSGAPTPGSDFFENELRHQEEELFGGSNGSTNTAAPLTPPNNETNTQILSPMLNNPSNTNVSAGYLQSQKPSTPPAAATEELRQSTIRNSITLEDSFKGKEEKTQFSVKNSQIGSPCSPEDFFADKVQTKSATSSAFKNPFENNLVEKHTSENPFKSTSEEKKNLLSPENPFSSDVNTVTATVSAKGAKCAPPLKTESMFNRKTSQDSNPFSPTATLVPINVGINNPFGADATNVSFSSAFAASAILKSEEIVESPPITFTNASADPFDTENIVPATDQTTLDAFASKFDSAVNSGASGTDPFGGLSGGVGDVGEGFEGESFQNDPTDYLSERVIPTTQVRP</sequence>
<comment type="caution">
    <text evidence="2">The sequence shown here is derived from an EMBL/GenBank/DDBJ whole genome shotgun (WGS) entry which is preliminary data.</text>
</comment>
<keyword evidence="3" id="KW-1185">Reference proteome</keyword>
<gene>
    <name evidence="2" type="ORF">BIW11_06946</name>
</gene>
<dbReference type="Proteomes" id="UP000192247">
    <property type="component" value="Unassembled WGS sequence"/>
</dbReference>
<protein>
    <submittedName>
        <fullName evidence="2">Uncharacterized protein</fullName>
    </submittedName>
</protein>
<organism evidence="2 3">
    <name type="scientific">Tropilaelaps mercedesae</name>
    <dbReference type="NCBI Taxonomy" id="418985"/>
    <lineage>
        <taxon>Eukaryota</taxon>
        <taxon>Metazoa</taxon>
        <taxon>Ecdysozoa</taxon>
        <taxon>Arthropoda</taxon>
        <taxon>Chelicerata</taxon>
        <taxon>Arachnida</taxon>
        <taxon>Acari</taxon>
        <taxon>Parasitiformes</taxon>
        <taxon>Mesostigmata</taxon>
        <taxon>Gamasina</taxon>
        <taxon>Dermanyssoidea</taxon>
        <taxon>Laelapidae</taxon>
        <taxon>Tropilaelaps</taxon>
    </lineage>
</organism>
<feature type="compositionally biased region" description="Gly residues" evidence="1">
    <location>
        <begin position="686"/>
        <end position="697"/>
    </location>
</feature>
<accession>A0A1V9XW52</accession>
<feature type="region of interest" description="Disordered" evidence="1">
    <location>
        <begin position="209"/>
        <end position="234"/>
    </location>
</feature>
<reference evidence="2 3" key="1">
    <citation type="journal article" date="2017" name="Gigascience">
        <title>Draft genome of the honey bee ectoparasitic mite, Tropilaelaps mercedesae, is shaped by the parasitic life history.</title>
        <authorList>
            <person name="Dong X."/>
            <person name="Armstrong S.D."/>
            <person name="Xia D."/>
            <person name="Makepeace B.L."/>
            <person name="Darby A.C."/>
            <person name="Kadowaki T."/>
        </authorList>
    </citation>
    <scope>NUCLEOTIDE SEQUENCE [LARGE SCALE GENOMIC DNA]</scope>
    <source>
        <strain evidence="2">Wuxi-XJTLU</strain>
    </source>
</reference>
<feature type="region of interest" description="Disordered" evidence="1">
    <location>
        <begin position="681"/>
        <end position="723"/>
    </location>
</feature>